<evidence type="ECO:0000313" key="3">
    <source>
        <dbReference type="EMBL" id="CAF1963367.1"/>
    </source>
</evidence>
<dbReference type="GO" id="GO:0005737">
    <property type="term" value="C:cytoplasm"/>
    <property type="evidence" value="ECO:0007669"/>
    <property type="project" value="TreeGrafter"/>
</dbReference>
<name>A0A816M6H4_9BILA</name>
<dbReference type="OrthoDB" id="1585644at2759"/>
<dbReference type="AlphaFoldDB" id="A0A816M6H4"/>
<proteinExistence type="predicted"/>
<dbReference type="Proteomes" id="UP000663856">
    <property type="component" value="Unassembled WGS sequence"/>
</dbReference>
<dbReference type="Pfam" id="PF12796">
    <property type="entry name" value="Ank_2"/>
    <property type="match status" value="1"/>
</dbReference>
<dbReference type="SUPFAM" id="SSF48403">
    <property type="entry name" value="Ankyrin repeat"/>
    <property type="match status" value="1"/>
</dbReference>
<dbReference type="EMBL" id="CAJNRF010000479">
    <property type="protein sequence ID" value="CAF1963367.1"/>
    <property type="molecule type" value="Genomic_DNA"/>
</dbReference>
<dbReference type="PROSITE" id="PS50088">
    <property type="entry name" value="ANK_REPEAT"/>
    <property type="match status" value="1"/>
</dbReference>
<reference evidence="3" key="1">
    <citation type="submission" date="2021-02" db="EMBL/GenBank/DDBJ databases">
        <authorList>
            <person name="Nowell W R."/>
        </authorList>
    </citation>
    <scope>NUCLEOTIDE SEQUENCE</scope>
</reference>
<evidence type="ECO:0000313" key="4">
    <source>
        <dbReference type="Proteomes" id="UP000663856"/>
    </source>
</evidence>
<dbReference type="InterPro" id="IPR021832">
    <property type="entry name" value="ANKRD13"/>
</dbReference>
<protein>
    <submittedName>
        <fullName evidence="3">Uncharacterized protein</fullName>
    </submittedName>
</protein>
<accession>A0A816M6H4</accession>
<sequence>MNIEREFPLHVAIWNNDIDKLAELIKHNKDRIEQFDPRHRTPIQLAVCLGRVEAARLLAQNDADCNAVSKDGWNLLQEAIANGNPSLVKLIMKYRNYQRNVQRIRGIPELLRKLKESPGILNGNSSFDSHESSF</sequence>
<dbReference type="PANTHER" id="PTHR12447:SF31">
    <property type="entry name" value="LD31969P"/>
    <property type="match status" value="1"/>
</dbReference>
<organism evidence="3 4">
    <name type="scientific">Rotaria magnacalcarata</name>
    <dbReference type="NCBI Taxonomy" id="392030"/>
    <lineage>
        <taxon>Eukaryota</taxon>
        <taxon>Metazoa</taxon>
        <taxon>Spiralia</taxon>
        <taxon>Gnathifera</taxon>
        <taxon>Rotifera</taxon>
        <taxon>Eurotatoria</taxon>
        <taxon>Bdelloidea</taxon>
        <taxon>Philodinida</taxon>
        <taxon>Philodinidae</taxon>
        <taxon>Rotaria</taxon>
    </lineage>
</organism>
<dbReference type="Proteomes" id="UP000663834">
    <property type="component" value="Unassembled WGS sequence"/>
</dbReference>
<dbReference type="SMART" id="SM00248">
    <property type="entry name" value="ANK"/>
    <property type="match status" value="3"/>
</dbReference>
<gene>
    <name evidence="2" type="ORF">KQP761_LOCUS16494</name>
    <name evidence="3" type="ORF">WKI299_LOCUS2954</name>
</gene>
<dbReference type="Gene3D" id="1.25.40.20">
    <property type="entry name" value="Ankyrin repeat-containing domain"/>
    <property type="match status" value="1"/>
</dbReference>
<keyword evidence="1" id="KW-0040">ANK repeat</keyword>
<dbReference type="InterPro" id="IPR002110">
    <property type="entry name" value="Ankyrin_rpt"/>
</dbReference>
<evidence type="ECO:0000313" key="2">
    <source>
        <dbReference type="EMBL" id="CAF1533890.1"/>
    </source>
</evidence>
<evidence type="ECO:0000256" key="1">
    <source>
        <dbReference type="PROSITE-ProRule" id="PRU00023"/>
    </source>
</evidence>
<dbReference type="InterPro" id="IPR036770">
    <property type="entry name" value="Ankyrin_rpt-contain_sf"/>
</dbReference>
<dbReference type="EMBL" id="CAJNOW010008278">
    <property type="protein sequence ID" value="CAF1533890.1"/>
    <property type="molecule type" value="Genomic_DNA"/>
</dbReference>
<dbReference type="PANTHER" id="PTHR12447">
    <property type="entry name" value="ANKYRIN REPEAT DOMAIN-CONTAINING PROTEIN 13"/>
    <property type="match status" value="1"/>
</dbReference>
<comment type="caution">
    <text evidence="3">The sequence shown here is derived from an EMBL/GenBank/DDBJ whole genome shotgun (WGS) entry which is preliminary data.</text>
</comment>
<feature type="repeat" description="ANK" evidence="1">
    <location>
        <begin position="38"/>
        <end position="70"/>
    </location>
</feature>